<evidence type="ECO:0000256" key="2">
    <source>
        <dbReference type="SAM" id="SignalP"/>
    </source>
</evidence>
<keyword evidence="2" id="KW-0732">Signal</keyword>
<evidence type="ECO:0000313" key="3">
    <source>
        <dbReference type="EMBL" id="QWV19544.1"/>
    </source>
</evidence>
<dbReference type="InterPro" id="IPR019110">
    <property type="entry name" value="Uncharacterised_RAQPRD"/>
</dbReference>
<keyword evidence="4" id="KW-1185">Reference proteome</keyword>
<dbReference type="EMBL" id="CP076684">
    <property type="protein sequence ID" value="QWV19544.1"/>
    <property type="molecule type" value="Genomic_DNA"/>
</dbReference>
<feature type="compositionally biased region" description="Polar residues" evidence="1">
    <location>
        <begin position="105"/>
        <end position="115"/>
    </location>
</feature>
<name>A0ABX8J4M1_9GAMM</name>
<evidence type="ECO:0000313" key="4">
    <source>
        <dbReference type="Proteomes" id="UP000683436"/>
    </source>
</evidence>
<gene>
    <name evidence="3" type="ORF">KQ248_22660</name>
</gene>
<evidence type="ECO:0000256" key="1">
    <source>
        <dbReference type="SAM" id="MobiDB-lite"/>
    </source>
</evidence>
<sequence length="115" mass="12479">MMTINEALSRKLTAPLLVASALLLSPLCSAAGTADEQANLELILRQLSMIEKVAQKSAERPAAEGGRYHFDYERLLEDLGQVRSGIQGYLSPARAQPRDPGQLSGHYTRTGSDKP</sequence>
<organism evidence="3 4">
    <name type="scientific">Stutzerimonas zhaodongensis</name>
    <dbReference type="NCBI Taxonomy" id="1176257"/>
    <lineage>
        <taxon>Bacteria</taxon>
        <taxon>Pseudomonadati</taxon>
        <taxon>Pseudomonadota</taxon>
        <taxon>Gammaproteobacteria</taxon>
        <taxon>Pseudomonadales</taxon>
        <taxon>Pseudomonadaceae</taxon>
        <taxon>Stutzerimonas</taxon>
    </lineage>
</organism>
<geneLocation type="plasmid" evidence="3 4">
    <name>megaplasmid</name>
</geneLocation>
<keyword evidence="3" id="KW-0614">Plasmid</keyword>
<feature type="region of interest" description="Disordered" evidence="1">
    <location>
        <begin position="87"/>
        <end position="115"/>
    </location>
</feature>
<feature type="signal peptide" evidence="2">
    <location>
        <begin position="1"/>
        <end position="30"/>
    </location>
</feature>
<accession>A0ABX8J4M1</accession>
<reference evidence="3 4" key="1">
    <citation type="submission" date="2021-06" db="EMBL/GenBank/DDBJ databases">
        <title>Microbial metabolic specificity influences pelagic lipid remineralization.</title>
        <authorList>
            <person name="Behrendt L."/>
            <person name="Hunter J.E."/>
            <person name="Alcolombri U."/>
            <person name="Smriga S."/>
            <person name="Mincer T."/>
            <person name="Lowenstein D.P."/>
            <person name="Peaudecerf F.J."/>
            <person name="Fernandez V.I."/>
            <person name="Fredricks H."/>
            <person name="Almblad H."/>
            <person name="Harrison J.J."/>
            <person name="Stocker R."/>
            <person name="Van Mooy B.A.S."/>
        </authorList>
    </citation>
    <scope>NUCLEOTIDE SEQUENCE [LARGE SCALE GENOMIC DNA]</scope>
    <source>
        <strain evidence="3 4">A252</strain>
        <plasmid evidence="3 4">megaplasmid</plasmid>
    </source>
</reference>
<protein>
    <submittedName>
        <fullName evidence="3">Conjugal transfer protein</fullName>
    </submittedName>
</protein>
<dbReference type="NCBIfam" id="TIGR01690">
    <property type="entry name" value="ICE_RAQPRD"/>
    <property type="match status" value="1"/>
</dbReference>
<dbReference type="Pfam" id="PF09686">
    <property type="entry name" value="Plasmid_RAQPRD"/>
    <property type="match status" value="1"/>
</dbReference>
<proteinExistence type="predicted"/>
<feature type="chain" id="PRO_5047074218" evidence="2">
    <location>
        <begin position="31"/>
        <end position="115"/>
    </location>
</feature>
<dbReference type="Proteomes" id="UP000683436">
    <property type="component" value="Plasmid megaplasmid"/>
</dbReference>